<comment type="caution">
    <text evidence="2">The sequence shown here is derived from an EMBL/GenBank/DDBJ whole genome shotgun (WGS) entry which is preliminary data.</text>
</comment>
<sequence length="98" mass="11091">MTAITGELPAGLVNEAIFAVHRWSVDGLNHLYPRHKLAEPGVVAPRCFDYGAPPTWWAVFPDELGPELDGTRDRSMDHRPCFSDADPRPVPRDQEWLR</sequence>
<protein>
    <submittedName>
        <fullName evidence="2">Uncharacterized protein</fullName>
    </submittedName>
</protein>
<evidence type="ECO:0000256" key="1">
    <source>
        <dbReference type="SAM" id="MobiDB-lite"/>
    </source>
</evidence>
<dbReference type="EMBL" id="JAAGNC010000177">
    <property type="protein sequence ID" value="NEC60759.1"/>
    <property type="molecule type" value="Genomic_DNA"/>
</dbReference>
<evidence type="ECO:0000313" key="3">
    <source>
        <dbReference type="Proteomes" id="UP000470404"/>
    </source>
</evidence>
<gene>
    <name evidence="2" type="ORF">G3I59_35505</name>
</gene>
<feature type="compositionally biased region" description="Basic and acidic residues" evidence="1">
    <location>
        <begin position="69"/>
        <end position="98"/>
    </location>
</feature>
<keyword evidence="3" id="KW-1185">Reference proteome</keyword>
<evidence type="ECO:0000313" key="2">
    <source>
        <dbReference type="EMBL" id="NEC60759.1"/>
    </source>
</evidence>
<dbReference type="Proteomes" id="UP000470404">
    <property type="component" value="Unassembled WGS sequence"/>
</dbReference>
<reference evidence="2 3" key="1">
    <citation type="submission" date="2020-01" db="EMBL/GenBank/DDBJ databases">
        <title>Insect and environment-associated Actinomycetes.</title>
        <authorList>
            <person name="Currrie C."/>
            <person name="Chevrette M."/>
            <person name="Carlson C."/>
            <person name="Stubbendieck R."/>
            <person name="Wendt-Pienkowski E."/>
        </authorList>
    </citation>
    <scope>NUCLEOTIDE SEQUENCE [LARGE SCALE GENOMIC DNA]</scope>
    <source>
        <strain evidence="2 3">SID8386</strain>
    </source>
</reference>
<feature type="region of interest" description="Disordered" evidence="1">
    <location>
        <begin position="68"/>
        <end position="98"/>
    </location>
</feature>
<name>A0ABX0C0C6_9PSEU</name>
<accession>A0ABX0C0C6</accession>
<organism evidence="2 3">
    <name type="scientific">Amycolatopsis rubida</name>
    <dbReference type="NCBI Taxonomy" id="112413"/>
    <lineage>
        <taxon>Bacteria</taxon>
        <taxon>Bacillati</taxon>
        <taxon>Actinomycetota</taxon>
        <taxon>Actinomycetes</taxon>
        <taxon>Pseudonocardiales</taxon>
        <taxon>Pseudonocardiaceae</taxon>
        <taxon>Amycolatopsis</taxon>
    </lineage>
</organism>
<dbReference type="RefSeq" id="WP_067595714.1">
    <property type="nucleotide sequence ID" value="NZ_JAAGNC010000177.1"/>
</dbReference>
<proteinExistence type="predicted"/>